<keyword evidence="8" id="KW-0805">Transcription regulation</keyword>
<protein>
    <recommendedName>
        <fullName evidence="14">WW domain binding protein VOPP1</fullName>
    </recommendedName>
    <alternativeName>
        <fullName evidence="15">Vesicular, overexpressed in cancer, prosurvival protein 1</fullName>
    </alternativeName>
</protein>
<sequence>MQKLMYANADLSPLSQFHSLSDDSIQTSNNHTLLTFLCTARFGSKGTVSYLCLWNETCCNDTCCPQVDVFYNLWYFWFTLIFLTVFISGSCYTCYQQCRLLREQEVWASSQLAAMRLMRIMDTLASGSRPDVDHMDNEESIKRYLTSFNVGTGRSSIAEELPNQAFLDMPDPDYMPPSLFFHAPANFLPEETIAPSNTEVVSTSCQDFDYMLVTSV</sequence>
<organism evidence="18 19">
    <name type="scientific">Ramazzottius varieornatus</name>
    <name type="common">Water bear</name>
    <name type="synonym">Tardigrade</name>
    <dbReference type="NCBI Taxonomy" id="947166"/>
    <lineage>
        <taxon>Eukaryota</taxon>
        <taxon>Metazoa</taxon>
        <taxon>Ecdysozoa</taxon>
        <taxon>Tardigrada</taxon>
        <taxon>Eutardigrada</taxon>
        <taxon>Parachela</taxon>
        <taxon>Hypsibioidea</taxon>
        <taxon>Ramazzottiidae</taxon>
        <taxon>Ramazzottius</taxon>
    </lineage>
</organism>
<evidence type="ECO:0000256" key="13">
    <source>
        <dbReference type="ARBA" id="ARBA00035628"/>
    </source>
</evidence>
<name>A0A1D1W237_RAMVA</name>
<dbReference type="GO" id="GO:0005765">
    <property type="term" value="C:lysosomal membrane"/>
    <property type="evidence" value="ECO:0007669"/>
    <property type="project" value="UniProtKB-SubCell"/>
</dbReference>
<evidence type="ECO:0000256" key="16">
    <source>
        <dbReference type="ARBA" id="ARBA00046288"/>
    </source>
</evidence>
<proteinExistence type="inferred from homology"/>
<evidence type="ECO:0000256" key="10">
    <source>
        <dbReference type="ARBA" id="ARBA00023163"/>
    </source>
</evidence>
<evidence type="ECO:0000256" key="14">
    <source>
        <dbReference type="ARBA" id="ARBA00035708"/>
    </source>
</evidence>
<keyword evidence="9 17" id="KW-0472">Membrane</keyword>
<keyword evidence="6" id="KW-0967">Endosome</keyword>
<keyword evidence="12" id="KW-0968">Cytoplasmic vesicle</keyword>
<evidence type="ECO:0000256" key="6">
    <source>
        <dbReference type="ARBA" id="ARBA00022753"/>
    </source>
</evidence>
<evidence type="ECO:0000256" key="7">
    <source>
        <dbReference type="ARBA" id="ARBA00022989"/>
    </source>
</evidence>
<dbReference type="AlphaFoldDB" id="A0A1D1W237"/>
<dbReference type="EMBL" id="BDGG01000013">
    <property type="protein sequence ID" value="GAV06188.1"/>
    <property type="molecule type" value="Genomic_DNA"/>
</dbReference>
<dbReference type="PANTHER" id="PTHR14971:SF2">
    <property type="entry name" value="VESICULAR, OVEREXPRESSED IN CANCER, PROSURVIVAL PROTEIN 1"/>
    <property type="match status" value="1"/>
</dbReference>
<dbReference type="InterPro" id="IPR026229">
    <property type="entry name" value="VOPP1"/>
</dbReference>
<evidence type="ECO:0000256" key="9">
    <source>
        <dbReference type="ARBA" id="ARBA00023136"/>
    </source>
</evidence>
<keyword evidence="10" id="KW-0804">Transcription</keyword>
<keyword evidence="11" id="KW-0458">Lysosome</keyword>
<evidence type="ECO:0000256" key="12">
    <source>
        <dbReference type="ARBA" id="ARBA00023329"/>
    </source>
</evidence>
<keyword evidence="7 17" id="KW-1133">Transmembrane helix</keyword>
<evidence type="ECO:0000256" key="11">
    <source>
        <dbReference type="ARBA" id="ARBA00023228"/>
    </source>
</evidence>
<feature type="transmembrane region" description="Helical" evidence="17">
    <location>
        <begin position="74"/>
        <end position="95"/>
    </location>
</feature>
<evidence type="ECO:0000256" key="2">
    <source>
        <dbReference type="ARBA" id="ARBA00004656"/>
    </source>
</evidence>
<keyword evidence="4 17" id="KW-0812">Transmembrane</keyword>
<evidence type="ECO:0000256" key="3">
    <source>
        <dbReference type="ARBA" id="ARBA00006655"/>
    </source>
</evidence>
<evidence type="ECO:0000256" key="8">
    <source>
        <dbReference type="ARBA" id="ARBA00023015"/>
    </source>
</evidence>
<comment type="caution">
    <text evidence="18">The sequence shown here is derived from an EMBL/GenBank/DDBJ whole genome shotgun (WGS) entry which is preliminary data.</text>
</comment>
<reference evidence="18 19" key="1">
    <citation type="journal article" date="2016" name="Nat. Commun.">
        <title>Extremotolerant tardigrade genome and improved radiotolerance of human cultured cells by tardigrade-unique protein.</title>
        <authorList>
            <person name="Hashimoto T."/>
            <person name="Horikawa D.D."/>
            <person name="Saito Y."/>
            <person name="Kuwahara H."/>
            <person name="Kozuka-Hata H."/>
            <person name="Shin-I T."/>
            <person name="Minakuchi Y."/>
            <person name="Ohishi K."/>
            <person name="Motoyama A."/>
            <person name="Aizu T."/>
            <person name="Enomoto A."/>
            <person name="Kondo K."/>
            <person name="Tanaka S."/>
            <person name="Hara Y."/>
            <person name="Koshikawa S."/>
            <person name="Sagara H."/>
            <person name="Miura T."/>
            <person name="Yokobori S."/>
            <person name="Miyagawa K."/>
            <person name="Suzuki Y."/>
            <person name="Kubo T."/>
            <person name="Oyama M."/>
            <person name="Kohara Y."/>
            <person name="Fujiyama A."/>
            <person name="Arakawa K."/>
            <person name="Katayama T."/>
            <person name="Toyoda A."/>
            <person name="Kunieda T."/>
        </authorList>
    </citation>
    <scope>NUCLEOTIDE SEQUENCE [LARGE SCALE GENOMIC DNA]</scope>
    <source>
        <strain evidence="18 19">YOKOZUNA-1</strain>
    </source>
</reference>
<comment type="subcellular location">
    <subcellularLocation>
        <location evidence="1">Cytoplasmic vesicle membrane</location>
    </subcellularLocation>
    <subcellularLocation>
        <location evidence="16">Endomembrane system</location>
        <topology evidence="16">Single-pass type I membrane protein</topology>
    </subcellularLocation>
    <subcellularLocation>
        <location evidence="13">Late endosome membrane</location>
        <topology evidence="13">Single-pass membrane protein</topology>
    </subcellularLocation>
    <subcellularLocation>
        <location evidence="2">Lysosome membrane</location>
    </subcellularLocation>
</comment>
<evidence type="ECO:0000256" key="15">
    <source>
        <dbReference type="ARBA" id="ARBA00035715"/>
    </source>
</evidence>
<gene>
    <name evidence="18" type="primary">RvY_16214-1</name>
    <name evidence="18" type="synonym">RvY_16214.1</name>
    <name evidence="18" type="ORF">RvY_16214</name>
</gene>
<comment type="similarity">
    <text evidence="3">Belongs to the VOPP1/ECOP family.</text>
</comment>
<evidence type="ECO:0000313" key="19">
    <source>
        <dbReference type="Proteomes" id="UP000186922"/>
    </source>
</evidence>
<evidence type="ECO:0000256" key="4">
    <source>
        <dbReference type="ARBA" id="ARBA00022692"/>
    </source>
</evidence>
<dbReference type="GO" id="GO:0031902">
    <property type="term" value="C:late endosome membrane"/>
    <property type="evidence" value="ECO:0007669"/>
    <property type="project" value="UniProtKB-SubCell"/>
</dbReference>
<dbReference type="OrthoDB" id="10070083at2759"/>
<evidence type="ECO:0000256" key="17">
    <source>
        <dbReference type="SAM" id="Phobius"/>
    </source>
</evidence>
<dbReference type="PANTHER" id="PTHR14971">
    <property type="entry name" value="VESICULAR, OVEREXPRESSED IN CANCER, PROSURVIVAL PROTEIN 1"/>
    <property type="match status" value="1"/>
</dbReference>
<keyword evidence="19" id="KW-1185">Reference proteome</keyword>
<evidence type="ECO:0000256" key="5">
    <source>
        <dbReference type="ARBA" id="ARBA00022729"/>
    </source>
</evidence>
<accession>A0A1D1W237</accession>
<dbReference type="Proteomes" id="UP000186922">
    <property type="component" value="Unassembled WGS sequence"/>
</dbReference>
<evidence type="ECO:0000313" key="18">
    <source>
        <dbReference type="EMBL" id="GAV06188.1"/>
    </source>
</evidence>
<keyword evidence="5" id="KW-0732">Signal</keyword>
<evidence type="ECO:0000256" key="1">
    <source>
        <dbReference type="ARBA" id="ARBA00004156"/>
    </source>
</evidence>